<dbReference type="EMBL" id="DSZU01000033">
    <property type="protein sequence ID" value="HGV54906.1"/>
    <property type="molecule type" value="Genomic_DNA"/>
</dbReference>
<accession>A0A832GNF4</accession>
<proteinExistence type="predicted"/>
<protein>
    <recommendedName>
        <fullName evidence="2">Transposase (putative) YhgA-like domain-containing protein</fullName>
    </recommendedName>
</protein>
<name>A0A832GNF4_9BACT</name>
<evidence type="ECO:0008006" key="2">
    <source>
        <dbReference type="Google" id="ProtNLM"/>
    </source>
</evidence>
<reference evidence="1" key="1">
    <citation type="journal article" date="2020" name="mSystems">
        <title>Genome- and Community-Level Interaction Insights into Carbon Utilization and Element Cycling Functions of Hydrothermarchaeota in Hydrothermal Sediment.</title>
        <authorList>
            <person name="Zhou Z."/>
            <person name="Liu Y."/>
            <person name="Xu W."/>
            <person name="Pan J."/>
            <person name="Luo Z.H."/>
            <person name="Li M."/>
        </authorList>
    </citation>
    <scope>NUCLEOTIDE SEQUENCE [LARGE SCALE GENOMIC DNA]</scope>
    <source>
        <strain evidence="1">SpSt-605</strain>
    </source>
</reference>
<gene>
    <name evidence="1" type="ORF">ENT73_02285</name>
</gene>
<sequence>MPPDYFPYDRAFRELIQRLPYRFTEILFNKPVKRVLNPTFPSVEERKADFVGLLETNEIVHVEIQLHYDKELPKRLVEYALRINRAYGAFPIQVILWIGEEKIPYVEEYELGPIRFRCRAVDIKEIDGERLLESSDPDDYVLAVLCKRGEGFWMKLLERLKELPPRRRESYLKKVFYFSRLRKDVLSEFEKLKEEVGDMPIVIDINQDPLYLRGIQQGIEQGIKQGIHKGLLYDAQELLIDALEVKFGEVSEEIKERIKRTEDRELLKKLHRLVIKAETFEEVKKELESVLKD</sequence>
<evidence type="ECO:0000313" key="1">
    <source>
        <dbReference type="EMBL" id="HGV54906.1"/>
    </source>
</evidence>
<organism evidence="1">
    <name type="scientific">Caldimicrobium thiodismutans</name>
    <dbReference type="NCBI Taxonomy" id="1653476"/>
    <lineage>
        <taxon>Bacteria</taxon>
        <taxon>Pseudomonadati</taxon>
        <taxon>Thermodesulfobacteriota</taxon>
        <taxon>Thermodesulfobacteria</taxon>
        <taxon>Thermodesulfobacteriales</taxon>
        <taxon>Thermodesulfobacteriaceae</taxon>
        <taxon>Caldimicrobium</taxon>
    </lineage>
</organism>
<dbReference type="PANTHER" id="PTHR34613">
    <property type="entry name" value="SLL0800 PROTEIN"/>
    <property type="match status" value="1"/>
</dbReference>
<dbReference type="AlphaFoldDB" id="A0A832GNF4"/>
<comment type="caution">
    <text evidence="1">The sequence shown here is derived from an EMBL/GenBank/DDBJ whole genome shotgun (WGS) entry which is preliminary data.</text>
</comment>
<dbReference type="PANTHER" id="PTHR34613:SF1">
    <property type="entry name" value="SLL6017 PROTEIN"/>
    <property type="match status" value="1"/>
</dbReference>